<evidence type="ECO:0000313" key="4">
    <source>
        <dbReference type="EMBL" id="TCP53518.1"/>
    </source>
</evidence>
<dbReference type="PROSITE" id="PS51186">
    <property type="entry name" value="GNAT"/>
    <property type="match status" value="1"/>
</dbReference>
<feature type="domain" description="N-acetyltransferase" evidence="3">
    <location>
        <begin position="114"/>
        <end position="258"/>
    </location>
</feature>
<dbReference type="AlphaFoldDB" id="A0A4R2QX22"/>
<reference evidence="4 5" key="1">
    <citation type="submission" date="2019-03" db="EMBL/GenBank/DDBJ databases">
        <title>Genomic Encyclopedia of Type Strains, Phase IV (KMG-IV): sequencing the most valuable type-strain genomes for metagenomic binning, comparative biology and taxonomic classification.</title>
        <authorList>
            <person name="Goeker M."/>
        </authorList>
    </citation>
    <scope>NUCLEOTIDE SEQUENCE [LARGE SCALE GENOMIC DNA]</scope>
    <source>
        <strain evidence="4 5">DSM 45765</strain>
    </source>
</reference>
<comment type="caution">
    <text evidence="4">The sequence shown here is derived from an EMBL/GenBank/DDBJ whole genome shotgun (WGS) entry which is preliminary data.</text>
</comment>
<dbReference type="SUPFAM" id="SSF55729">
    <property type="entry name" value="Acyl-CoA N-acyltransferases (Nat)"/>
    <property type="match status" value="1"/>
</dbReference>
<dbReference type="Pfam" id="PF00583">
    <property type="entry name" value="Acetyltransf_1"/>
    <property type="match status" value="1"/>
</dbReference>
<keyword evidence="5" id="KW-1185">Reference proteome</keyword>
<dbReference type="InterPro" id="IPR000182">
    <property type="entry name" value="GNAT_dom"/>
</dbReference>
<evidence type="ECO:0000259" key="3">
    <source>
        <dbReference type="PROSITE" id="PS51186"/>
    </source>
</evidence>
<accession>A0A4R2QX22</accession>
<evidence type="ECO:0000256" key="2">
    <source>
        <dbReference type="ARBA" id="ARBA00023315"/>
    </source>
</evidence>
<dbReference type="PANTHER" id="PTHR43420:SF47">
    <property type="entry name" value="N-ACETYLTRANSFERASE DOMAIN-CONTAINING PROTEIN"/>
    <property type="match status" value="1"/>
</dbReference>
<dbReference type="Proteomes" id="UP000294911">
    <property type="component" value="Unassembled WGS sequence"/>
</dbReference>
<proteinExistence type="predicted"/>
<dbReference type="PANTHER" id="PTHR43420">
    <property type="entry name" value="ACETYLTRANSFERASE"/>
    <property type="match status" value="1"/>
</dbReference>
<dbReference type="GO" id="GO:0016747">
    <property type="term" value="F:acyltransferase activity, transferring groups other than amino-acyl groups"/>
    <property type="evidence" value="ECO:0007669"/>
    <property type="project" value="InterPro"/>
</dbReference>
<evidence type="ECO:0000256" key="1">
    <source>
        <dbReference type="ARBA" id="ARBA00022679"/>
    </source>
</evidence>
<dbReference type="EMBL" id="SLXQ01000004">
    <property type="protein sequence ID" value="TCP53518.1"/>
    <property type="molecule type" value="Genomic_DNA"/>
</dbReference>
<organism evidence="4 5">
    <name type="scientific">Tamaricihabitans halophyticus</name>
    <dbReference type="NCBI Taxonomy" id="1262583"/>
    <lineage>
        <taxon>Bacteria</taxon>
        <taxon>Bacillati</taxon>
        <taxon>Actinomycetota</taxon>
        <taxon>Actinomycetes</taxon>
        <taxon>Pseudonocardiales</taxon>
        <taxon>Pseudonocardiaceae</taxon>
        <taxon>Tamaricihabitans</taxon>
    </lineage>
</organism>
<name>A0A4R2QX22_9PSEU</name>
<dbReference type="Gene3D" id="3.40.630.30">
    <property type="match status" value="1"/>
</dbReference>
<protein>
    <submittedName>
        <fullName evidence="4">Acetyltransferase (GNAT) family protein</fullName>
    </submittedName>
</protein>
<evidence type="ECO:0000313" key="5">
    <source>
        <dbReference type="Proteomes" id="UP000294911"/>
    </source>
</evidence>
<dbReference type="InterPro" id="IPR050680">
    <property type="entry name" value="YpeA/RimI_acetyltransf"/>
</dbReference>
<keyword evidence="1 4" id="KW-0808">Transferase</keyword>
<dbReference type="InterPro" id="IPR016181">
    <property type="entry name" value="Acyl_CoA_acyltransferase"/>
</dbReference>
<gene>
    <name evidence="4" type="ORF">EV191_10485</name>
</gene>
<keyword evidence="2" id="KW-0012">Acyltransferase</keyword>
<sequence>MVTSHGDAGLVRGLQERVAAAQPAEQVRRLGDWWLRYTETSSWWVGTVLPHGTADRAELPELISAAEHFYVSRGAVPRFQLSPGACPAELDDMLAARGYRRSGPVSLRTAHTAEILARARPTGLDAQLAEFPSQEWFAVGRAIHGNDPAAEQPLLARNTQQSAFVSVRYDDEVIAVGRAAVDTGWAGVFGMATLPRARGMGAASAALGALASWAEARATGSMYLQVEAENETAVRLYTRMGFTELCEYHYRTAPAADR</sequence>